<dbReference type="InterPro" id="IPR053168">
    <property type="entry name" value="Glutamic_endopeptidase"/>
</dbReference>
<dbReference type="PANTHER" id="PTHR31589">
    <property type="entry name" value="PROTEIN, PUTATIVE (DUF239)-RELATED-RELATED"/>
    <property type="match status" value="1"/>
</dbReference>
<gene>
    <name evidence="4" type="ORF">MtrunA17_Chr3g0135431</name>
</gene>
<evidence type="ECO:0000256" key="1">
    <source>
        <dbReference type="SAM" id="Phobius"/>
    </source>
</evidence>
<keyword evidence="1" id="KW-0812">Transmembrane</keyword>
<dbReference type="Gramene" id="rna19008">
    <property type="protein sequence ID" value="RHN70429.1"/>
    <property type="gene ID" value="gene19008"/>
</dbReference>
<dbReference type="Gene3D" id="3.90.1320.10">
    <property type="entry name" value="Outer-capsid protein sigma 3, large lobe"/>
    <property type="match status" value="1"/>
</dbReference>
<evidence type="ECO:0000259" key="3">
    <source>
        <dbReference type="PROSITE" id="PS52045"/>
    </source>
</evidence>
<keyword evidence="1" id="KW-1133">Transmembrane helix</keyword>
<reference evidence="4" key="1">
    <citation type="journal article" date="2018" name="Nat. Plants">
        <title>Whole-genome landscape of Medicago truncatula symbiotic genes.</title>
        <authorList>
            <person name="Pecrix Y."/>
            <person name="Gamas P."/>
            <person name="Carrere S."/>
        </authorList>
    </citation>
    <scope>NUCLEOTIDE SEQUENCE</scope>
    <source>
        <tissue evidence="4">Leaves</tissue>
    </source>
</reference>
<keyword evidence="2" id="KW-0732">Signal</keyword>
<sequence>MKEGSQGGMGKCKVAILLLWMFFGLCNTILVSKVEATSSSLEREIEAKLKLLNKPAVKSIKSEDGDIIDCVDIYKQPAFDHPALKNHTIKRIPAFLLGSQSSSTKVTSNASSNVFQTWTKSGSCPKGTVPIRRIQKDDLLRAVSLDRFGQKPPEPYVNSTNTTNLNFSNLSATDDVSSITINRSDAHLATFGYNFIGALGNINIWNPKVERPEDFTTAQIWLKAANGLEIETIEAGWAVNPKLYGDHNSRLFTAWTVSSFIFIYIFCLSTFFPSIFVVVGYFLILYQVVLYDSTNLERATLIFGFLIAVQKDSYQSTGCFDLTCSGFVQIATEFALGSTVEPYSARFNQQYGRPLIISYHPYTPIYLRGERWMKRKRDKVFVGSRPHVTCLCGGLSVYATNRCACITTHNC</sequence>
<feature type="transmembrane region" description="Helical" evidence="1">
    <location>
        <begin position="261"/>
        <end position="286"/>
    </location>
</feature>
<dbReference type="InterPro" id="IPR025521">
    <property type="entry name" value="Neprosin_propep"/>
</dbReference>
<dbReference type="Pfam" id="PF03080">
    <property type="entry name" value="Neprosin"/>
    <property type="match status" value="2"/>
</dbReference>
<accession>A0A396IXJ8</accession>
<keyword evidence="1" id="KW-0472">Membrane</keyword>
<feature type="signal peptide" evidence="2">
    <location>
        <begin position="1"/>
        <end position="28"/>
    </location>
</feature>
<dbReference type="Proteomes" id="UP000265566">
    <property type="component" value="Chromosome 3"/>
</dbReference>
<evidence type="ECO:0000256" key="2">
    <source>
        <dbReference type="SAM" id="SignalP"/>
    </source>
</evidence>
<dbReference type="InterPro" id="IPR004314">
    <property type="entry name" value="Neprosin"/>
</dbReference>
<dbReference type="EMBL" id="PSQE01000003">
    <property type="protein sequence ID" value="RHN70429.1"/>
    <property type="molecule type" value="Genomic_DNA"/>
</dbReference>
<proteinExistence type="predicted"/>
<comment type="caution">
    <text evidence="4">The sequence shown here is derived from an EMBL/GenBank/DDBJ whole genome shotgun (WGS) entry which is preliminary data.</text>
</comment>
<dbReference type="Pfam" id="PF14365">
    <property type="entry name" value="Neprosin_AP"/>
    <property type="match status" value="1"/>
</dbReference>
<feature type="chain" id="PRO_5017449249" evidence="2">
    <location>
        <begin position="29"/>
        <end position="411"/>
    </location>
</feature>
<dbReference type="PANTHER" id="PTHR31589:SF2">
    <property type="entry name" value="ASLB (DUF239)-RELATED"/>
    <property type="match status" value="1"/>
</dbReference>
<evidence type="ECO:0000313" key="4">
    <source>
        <dbReference type="EMBL" id="RHN70429.1"/>
    </source>
</evidence>
<dbReference type="AlphaFoldDB" id="A0A396IXJ8"/>
<protein>
    <submittedName>
        <fullName evidence="4">Putative neprosin</fullName>
    </submittedName>
</protein>
<feature type="domain" description="Neprosin PEP catalytic" evidence="3">
    <location>
        <begin position="169"/>
        <end position="411"/>
    </location>
</feature>
<dbReference type="PROSITE" id="PS52045">
    <property type="entry name" value="NEPROSIN_PEP_CD"/>
    <property type="match status" value="1"/>
</dbReference>
<organism evidence="4">
    <name type="scientific">Medicago truncatula</name>
    <name type="common">Barrel medic</name>
    <name type="synonym">Medicago tribuloides</name>
    <dbReference type="NCBI Taxonomy" id="3880"/>
    <lineage>
        <taxon>Eukaryota</taxon>
        <taxon>Viridiplantae</taxon>
        <taxon>Streptophyta</taxon>
        <taxon>Embryophyta</taxon>
        <taxon>Tracheophyta</taxon>
        <taxon>Spermatophyta</taxon>
        <taxon>Magnoliopsida</taxon>
        <taxon>eudicotyledons</taxon>
        <taxon>Gunneridae</taxon>
        <taxon>Pentapetalae</taxon>
        <taxon>rosids</taxon>
        <taxon>fabids</taxon>
        <taxon>Fabales</taxon>
        <taxon>Fabaceae</taxon>
        <taxon>Papilionoideae</taxon>
        <taxon>50 kb inversion clade</taxon>
        <taxon>NPAAA clade</taxon>
        <taxon>Hologalegina</taxon>
        <taxon>IRL clade</taxon>
        <taxon>Trifolieae</taxon>
        <taxon>Medicago</taxon>
    </lineage>
</organism>
<name>A0A396IXJ8_MEDTR</name>